<keyword evidence="2" id="KW-0482">Metalloprotease</keyword>
<gene>
    <name evidence="3" type="ORF">SAMN05428642_103125</name>
</gene>
<dbReference type="CDD" id="cd00094">
    <property type="entry name" value="HX"/>
    <property type="match status" value="1"/>
</dbReference>
<organism evidence="3 4">
    <name type="scientific">Flaviramulus basaltis</name>
    <dbReference type="NCBI Taxonomy" id="369401"/>
    <lineage>
        <taxon>Bacteria</taxon>
        <taxon>Pseudomonadati</taxon>
        <taxon>Bacteroidota</taxon>
        <taxon>Flavobacteriia</taxon>
        <taxon>Flavobacteriales</taxon>
        <taxon>Flavobacteriaceae</taxon>
        <taxon>Flaviramulus</taxon>
    </lineage>
</organism>
<protein>
    <submittedName>
        <fullName evidence="3">Hemopexin</fullName>
    </submittedName>
</protein>
<dbReference type="GO" id="GO:0030574">
    <property type="term" value="P:collagen catabolic process"/>
    <property type="evidence" value="ECO:0007669"/>
    <property type="project" value="TreeGrafter"/>
</dbReference>
<dbReference type="PROSITE" id="PS51642">
    <property type="entry name" value="HEMOPEXIN_2"/>
    <property type="match status" value="5"/>
</dbReference>
<dbReference type="EMBL" id="FPKV01000003">
    <property type="protein sequence ID" value="SFZ93423.1"/>
    <property type="molecule type" value="Genomic_DNA"/>
</dbReference>
<name>A0A1K2IM29_9FLAO</name>
<dbReference type="InterPro" id="IPR036375">
    <property type="entry name" value="Hemopexin-like_dom_sf"/>
</dbReference>
<dbReference type="AlphaFoldDB" id="A0A1K2IM29"/>
<dbReference type="GO" id="GO:0004222">
    <property type="term" value="F:metalloendopeptidase activity"/>
    <property type="evidence" value="ECO:0007669"/>
    <property type="project" value="TreeGrafter"/>
</dbReference>
<dbReference type="SUPFAM" id="SSF50923">
    <property type="entry name" value="Hemopexin-like domain"/>
    <property type="match status" value="2"/>
</dbReference>
<reference evidence="3 4" key="1">
    <citation type="submission" date="2016-10" db="EMBL/GenBank/DDBJ databases">
        <authorList>
            <person name="de Groot N.N."/>
        </authorList>
    </citation>
    <scope>NUCLEOTIDE SEQUENCE [LARGE SCALE GENOMIC DNA]</scope>
    <source>
        <strain evidence="3 4">DSM 18180</strain>
    </source>
</reference>
<dbReference type="PANTHER" id="PTHR10201">
    <property type="entry name" value="MATRIX METALLOPROTEINASE"/>
    <property type="match status" value="1"/>
</dbReference>
<evidence type="ECO:0000313" key="4">
    <source>
        <dbReference type="Proteomes" id="UP000182544"/>
    </source>
</evidence>
<evidence type="ECO:0000256" key="2">
    <source>
        <dbReference type="ARBA" id="ARBA00023049"/>
    </source>
</evidence>
<sequence>MKKILIITLLVIICLVFAAANKVDIYKDENSVNTIIENNDIELMNAALVAPNGNAYFFKGIWCHQYNIKTDKLIAVRKLKTDAFKGVETNVDAALMHPTNSYGYIFKGNTYYRFDFKKGQRDKMGIIGKNGWSGLQGPFDAALVHPINKNAYFFKGRNYYRYNLSSDKVTKVGTIGVDGWKGVPLDTDMAVIHSNGKAYFFKDDYYYRFDFQKDRMDKRGFIGRDGWPELFNKIDAVVYSSISNQRYYFKGQNCFIPDYKATSGKVSSERDVVHTPYKIGYAIFPGITSNIDAALEHPKSKKLYFFKGKKYYIYDKSLDKVIDIKTIGVYDWKGVPADVDAATVYKNGYAYFFKGQHYYRYDFIKKKADNPRTIGLDGWKGIPYYIDAADANAFYKKSIEYQYSSEKLTIKYPIPNSIFK</sequence>
<keyword evidence="2" id="KW-0645">Protease</keyword>
<dbReference type="Gene3D" id="2.110.10.10">
    <property type="entry name" value="Hemopexin-like domain"/>
    <property type="match status" value="4"/>
</dbReference>
<keyword evidence="1" id="KW-0677">Repeat</keyword>
<accession>A0A1K2IM29</accession>
<dbReference type="Pfam" id="PF00045">
    <property type="entry name" value="Hemopexin"/>
    <property type="match status" value="4"/>
</dbReference>
<dbReference type="InterPro" id="IPR018487">
    <property type="entry name" value="Hemopexin-like_repeat"/>
</dbReference>
<evidence type="ECO:0000313" key="3">
    <source>
        <dbReference type="EMBL" id="SFZ93423.1"/>
    </source>
</evidence>
<dbReference type="RefSeq" id="WP_084647962.1">
    <property type="nucleotide sequence ID" value="NZ_FPKV01000003.1"/>
</dbReference>
<proteinExistence type="predicted"/>
<keyword evidence="4" id="KW-1185">Reference proteome</keyword>
<evidence type="ECO:0000256" key="1">
    <source>
        <dbReference type="ARBA" id="ARBA00022737"/>
    </source>
</evidence>
<dbReference type="Proteomes" id="UP000182544">
    <property type="component" value="Unassembled WGS sequence"/>
</dbReference>
<keyword evidence="2" id="KW-0378">Hydrolase</keyword>
<dbReference type="GO" id="GO:0030198">
    <property type="term" value="P:extracellular matrix organization"/>
    <property type="evidence" value="ECO:0007669"/>
    <property type="project" value="TreeGrafter"/>
</dbReference>
<dbReference type="SMART" id="SM00120">
    <property type="entry name" value="HX"/>
    <property type="match status" value="6"/>
</dbReference>
<dbReference type="OrthoDB" id="9815195at2"/>
<dbReference type="PANTHER" id="PTHR10201:SF323">
    <property type="entry name" value="MATRIX METALLOPROTEINASE-21"/>
    <property type="match status" value="1"/>
</dbReference>
<dbReference type="STRING" id="369401.SAMN05428642_103125"/>
<dbReference type="InterPro" id="IPR000585">
    <property type="entry name" value="Hemopexin-like_dom"/>
</dbReference>